<feature type="transmembrane region" description="Helical" evidence="5">
    <location>
        <begin position="6"/>
        <end position="28"/>
    </location>
</feature>
<accession>A0A2A4HKG8</accession>
<evidence type="ECO:0000256" key="4">
    <source>
        <dbReference type="ARBA" id="ARBA00023136"/>
    </source>
</evidence>
<evidence type="ECO:0000256" key="2">
    <source>
        <dbReference type="ARBA" id="ARBA00022692"/>
    </source>
</evidence>
<sequence>MSPDWLSQVLLPWVLAGVMMTMGLNLTATDFARTCYPRHIVLGTSLQILVLPLLAWGLVALLPLPPLAAAGLLLVSLVPGGATSNMFSYLVQGDLALSVSLTAIAAVITPFTLPLIMGWNLEFLGLSSAGLSLPYWPTVGQLLLVTLVPVLTGMLLRRLLGAVILTWLLPKIKVLTGVAMIGVVAALFISHAQRLPSLLSIETLAVLLLCVLSMTLGHQVARRLQLPNTSVRAITVEVGVQNAGVAMMVAFALLQQPGIGLVPLLYGLLMNVPVFLWMFTCLWRDRLQTGRSTILMKRASK</sequence>
<evidence type="ECO:0000256" key="1">
    <source>
        <dbReference type="ARBA" id="ARBA00004141"/>
    </source>
</evidence>
<feature type="transmembrane region" description="Helical" evidence="5">
    <location>
        <begin position="139"/>
        <end position="160"/>
    </location>
</feature>
<dbReference type="GO" id="GO:0016020">
    <property type="term" value="C:membrane"/>
    <property type="evidence" value="ECO:0007669"/>
    <property type="project" value="UniProtKB-SubCell"/>
</dbReference>
<feature type="transmembrane region" description="Helical" evidence="5">
    <location>
        <begin position="233"/>
        <end position="254"/>
    </location>
</feature>
<proteinExistence type="predicted"/>
<organism evidence="6 7">
    <name type="scientific">Vreelandella nigrificans</name>
    <dbReference type="NCBI Taxonomy" id="2042704"/>
    <lineage>
        <taxon>Bacteria</taxon>
        <taxon>Pseudomonadati</taxon>
        <taxon>Pseudomonadota</taxon>
        <taxon>Gammaproteobacteria</taxon>
        <taxon>Oceanospirillales</taxon>
        <taxon>Halomonadaceae</taxon>
        <taxon>Vreelandella</taxon>
    </lineage>
</organism>
<dbReference type="InterPro" id="IPR038770">
    <property type="entry name" value="Na+/solute_symporter_sf"/>
</dbReference>
<evidence type="ECO:0000256" key="3">
    <source>
        <dbReference type="ARBA" id="ARBA00022989"/>
    </source>
</evidence>
<evidence type="ECO:0000256" key="5">
    <source>
        <dbReference type="SAM" id="Phobius"/>
    </source>
</evidence>
<dbReference type="InterPro" id="IPR002657">
    <property type="entry name" value="BilAc:Na_symport/Acr3"/>
</dbReference>
<feature type="transmembrane region" description="Helical" evidence="5">
    <location>
        <begin position="67"/>
        <end position="88"/>
    </location>
</feature>
<protein>
    <submittedName>
        <fullName evidence="6">Na(+)-dependent transporter</fullName>
    </submittedName>
</protein>
<gene>
    <name evidence="6" type="ORF">CPA45_13280</name>
</gene>
<keyword evidence="4 5" id="KW-0472">Membrane</keyword>
<feature type="transmembrane region" description="Helical" evidence="5">
    <location>
        <begin position="198"/>
        <end position="221"/>
    </location>
</feature>
<reference evidence="7" key="1">
    <citation type="submission" date="2017-09" db="EMBL/GenBank/DDBJ databases">
        <authorList>
            <person name="Cho G.-S."/>
            <person name="Oguntoyinbo F.A."/>
            <person name="Cnockaert M."/>
            <person name="Kabisch J."/>
            <person name="Neve H."/>
            <person name="Bockelmann W."/>
            <person name="Wenning M."/>
            <person name="Franz C.M."/>
            <person name="Vandamme P."/>
        </authorList>
    </citation>
    <scope>NUCLEOTIDE SEQUENCE [LARGE SCALE GENOMIC DNA]</scope>
    <source>
        <strain evidence="7">MBT G8648</strain>
    </source>
</reference>
<feature type="transmembrane region" description="Helical" evidence="5">
    <location>
        <begin position="172"/>
        <end position="192"/>
    </location>
</feature>
<keyword evidence="2 5" id="KW-0812">Transmembrane</keyword>
<comment type="subcellular location">
    <subcellularLocation>
        <location evidence="1">Membrane</location>
        <topology evidence="1">Multi-pass membrane protein</topology>
    </subcellularLocation>
</comment>
<dbReference type="PANTHER" id="PTHR10361">
    <property type="entry name" value="SODIUM-BILE ACID COTRANSPORTER"/>
    <property type="match status" value="1"/>
</dbReference>
<dbReference type="Gene3D" id="1.20.1530.20">
    <property type="match status" value="1"/>
</dbReference>
<dbReference type="EMBL" id="NWUX01000011">
    <property type="protein sequence ID" value="PCF95266.1"/>
    <property type="molecule type" value="Genomic_DNA"/>
</dbReference>
<name>A0A2A4HKG8_9GAMM</name>
<dbReference type="Proteomes" id="UP000218677">
    <property type="component" value="Unassembled WGS sequence"/>
</dbReference>
<feature type="transmembrane region" description="Helical" evidence="5">
    <location>
        <begin position="95"/>
        <end position="119"/>
    </location>
</feature>
<dbReference type="RefSeq" id="WP_096652135.1">
    <property type="nucleotide sequence ID" value="NZ_NWUX01000011.1"/>
</dbReference>
<feature type="transmembrane region" description="Helical" evidence="5">
    <location>
        <begin position="40"/>
        <end position="61"/>
    </location>
</feature>
<keyword evidence="3 5" id="KW-1133">Transmembrane helix</keyword>
<comment type="caution">
    <text evidence="6">The sequence shown here is derived from an EMBL/GenBank/DDBJ whole genome shotgun (WGS) entry which is preliminary data.</text>
</comment>
<evidence type="ECO:0000313" key="7">
    <source>
        <dbReference type="Proteomes" id="UP000218677"/>
    </source>
</evidence>
<dbReference type="OrthoDB" id="9806785at2"/>
<keyword evidence="7" id="KW-1185">Reference proteome</keyword>
<evidence type="ECO:0000313" key="6">
    <source>
        <dbReference type="EMBL" id="PCF95266.1"/>
    </source>
</evidence>
<dbReference type="Pfam" id="PF01758">
    <property type="entry name" value="SBF"/>
    <property type="match status" value="1"/>
</dbReference>
<dbReference type="AlphaFoldDB" id="A0A2A4HKG8"/>
<feature type="transmembrane region" description="Helical" evidence="5">
    <location>
        <begin position="260"/>
        <end position="283"/>
    </location>
</feature>
<dbReference type="PANTHER" id="PTHR10361:SF24">
    <property type="entry name" value="P3 PROTEIN"/>
    <property type="match status" value="1"/>
</dbReference>
<dbReference type="InterPro" id="IPR004710">
    <property type="entry name" value="Bilac:Na_transpt"/>
</dbReference>